<feature type="non-terminal residue" evidence="1">
    <location>
        <position position="1"/>
    </location>
</feature>
<protein>
    <submittedName>
        <fullName evidence="1">11314_t:CDS:1</fullName>
    </submittedName>
</protein>
<reference evidence="1" key="1">
    <citation type="submission" date="2021-06" db="EMBL/GenBank/DDBJ databases">
        <authorList>
            <person name="Kallberg Y."/>
            <person name="Tangrot J."/>
            <person name="Rosling A."/>
        </authorList>
    </citation>
    <scope>NUCLEOTIDE SEQUENCE</scope>
    <source>
        <strain evidence="1">CL356</strain>
    </source>
</reference>
<feature type="non-terminal residue" evidence="1">
    <location>
        <position position="205"/>
    </location>
</feature>
<accession>A0ACA9QJB6</accession>
<evidence type="ECO:0000313" key="2">
    <source>
        <dbReference type="Proteomes" id="UP000789525"/>
    </source>
</evidence>
<sequence>ILSLALTGAITNILKITTGRPRPDLIDRCAPRADGPEYYEGWLEELCQWTLESYVALNPETVPGNNNRVTDGPLDHGGHTAKSWLAVLPLFGATIIAITRTMDYRHHYQDVFVGMVVGLVVAYFSYRQYYPSLEHPLCHRPYAPRFAPIEPPKSQQGENPMPAAEETTALEAQQQYHGKGKGKDIEAQMMTEGKEDVMDHDAAGT</sequence>
<dbReference type="EMBL" id="CAJVPT010054718">
    <property type="protein sequence ID" value="CAG8753862.1"/>
    <property type="molecule type" value="Genomic_DNA"/>
</dbReference>
<evidence type="ECO:0000313" key="1">
    <source>
        <dbReference type="EMBL" id="CAG8753862.1"/>
    </source>
</evidence>
<organism evidence="1 2">
    <name type="scientific">Acaulospora colombiana</name>
    <dbReference type="NCBI Taxonomy" id="27376"/>
    <lineage>
        <taxon>Eukaryota</taxon>
        <taxon>Fungi</taxon>
        <taxon>Fungi incertae sedis</taxon>
        <taxon>Mucoromycota</taxon>
        <taxon>Glomeromycotina</taxon>
        <taxon>Glomeromycetes</taxon>
        <taxon>Diversisporales</taxon>
        <taxon>Acaulosporaceae</taxon>
        <taxon>Acaulospora</taxon>
    </lineage>
</organism>
<proteinExistence type="predicted"/>
<dbReference type="Proteomes" id="UP000789525">
    <property type="component" value="Unassembled WGS sequence"/>
</dbReference>
<name>A0ACA9QJB6_9GLOM</name>
<gene>
    <name evidence="1" type="ORF">ACOLOM_LOCUS12842</name>
</gene>
<keyword evidence="2" id="KW-1185">Reference proteome</keyword>
<comment type="caution">
    <text evidence="1">The sequence shown here is derived from an EMBL/GenBank/DDBJ whole genome shotgun (WGS) entry which is preliminary data.</text>
</comment>